<comment type="caution">
    <text evidence="2">The sequence shown here is derived from an EMBL/GenBank/DDBJ whole genome shotgun (WGS) entry which is preliminary data.</text>
</comment>
<accession>A0A0G1NNI9</accession>
<name>A0A0G1NNI9_9BACT</name>
<proteinExistence type="predicted"/>
<evidence type="ECO:0000256" key="1">
    <source>
        <dbReference type="SAM" id="Phobius"/>
    </source>
</evidence>
<protein>
    <submittedName>
        <fullName evidence="2">Uncharacterized protein</fullName>
    </submittedName>
</protein>
<feature type="transmembrane region" description="Helical" evidence="1">
    <location>
        <begin position="6"/>
        <end position="30"/>
    </location>
</feature>
<gene>
    <name evidence="2" type="ORF">UW84_C0022G0011</name>
</gene>
<sequence length="44" mass="4931">MFTPPVIGTILGTLFAILFMIAVFLGLIALKIDTLIEEIRKLKR</sequence>
<dbReference type="Proteomes" id="UP000034797">
    <property type="component" value="Unassembled WGS sequence"/>
</dbReference>
<dbReference type="AlphaFoldDB" id="A0A0G1NNI9"/>
<organism evidence="2 3">
    <name type="scientific">Candidatus Collierbacteria bacterium GW2011_GWA2_44_99</name>
    <dbReference type="NCBI Taxonomy" id="1618380"/>
    <lineage>
        <taxon>Bacteria</taxon>
        <taxon>Candidatus Collieribacteriota</taxon>
    </lineage>
</organism>
<keyword evidence="1" id="KW-0472">Membrane</keyword>
<keyword evidence="1" id="KW-1133">Transmembrane helix</keyword>
<dbReference type="EMBL" id="LCJW01000022">
    <property type="protein sequence ID" value="KKT85779.1"/>
    <property type="molecule type" value="Genomic_DNA"/>
</dbReference>
<evidence type="ECO:0000313" key="2">
    <source>
        <dbReference type="EMBL" id="KKT85779.1"/>
    </source>
</evidence>
<evidence type="ECO:0000313" key="3">
    <source>
        <dbReference type="Proteomes" id="UP000034797"/>
    </source>
</evidence>
<keyword evidence="1" id="KW-0812">Transmembrane</keyword>
<reference evidence="2 3" key="1">
    <citation type="journal article" date="2015" name="Nature">
        <title>rRNA introns, odd ribosomes, and small enigmatic genomes across a large radiation of phyla.</title>
        <authorList>
            <person name="Brown C.T."/>
            <person name="Hug L.A."/>
            <person name="Thomas B.C."/>
            <person name="Sharon I."/>
            <person name="Castelle C.J."/>
            <person name="Singh A."/>
            <person name="Wilkins M.J."/>
            <person name="Williams K.H."/>
            <person name="Banfield J.F."/>
        </authorList>
    </citation>
    <scope>NUCLEOTIDE SEQUENCE [LARGE SCALE GENOMIC DNA]</scope>
</reference>